<proteinExistence type="predicted"/>
<comment type="catalytic activity">
    <reaction evidence="2">
        <text>2 GTP = 3',3'-c-di-GMP + 2 diphosphate</text>
        <dbReference type="Rhea" id="RHEA:24898"/>
        <dbReference type="ChEBI" id="CHEBI:33019"/>
        <dbReference type="ChEBI" id="CHEBI:37565"/>
        <dbReference type="ChEBI" id="CHEBI:58805"/>
        <dbReference type="EC" id="2.7.7.65"/>
    </reaction>
</comment>
<dbReference type="CDD" id="cd01949">
    <property type="entry name" value="GGDEF"/>
    <property type="match status" value="1"/>
</dbReference>
<feature type="domain" description="GGDEF" evidence="4">
    <location>
        <begin position="212"/>
        <end position="343"/>
    </location>
</feature>
<keyword evidence="3" id="KW-1133">Transmembrane helix</keyword>
<accession>A0A261TEH8</accession>
<evidence type="ECO:0000256" key="3">
    <source>
        <dbReference type="SAM" id="Phobius"/>
    </source>
</evidence>
<dbReference type="AlphaFoldDB" id="A0A261TEH8"/>
<dbReference type="EC" id="2.7.7.65" evidence="1"/>
<keyword evidence="3" id="KW-0472">Membrane</keyword>
<dbReference type="NCBIfam" id="TIGR00254">
    <property type="entry name" value="GGDEF"/>
    <property type="match status" value="1"/>
</dbReference>
<evidence type="ECO:0000259" key="4">
    <source>
        <dbReference type="PROSITE" id="PS50887"/>
    </source>
</evidence>
<organism evidence="5 6">
    <name type="scientific">Bordetella genomosp. 5</name>
    <dbReference type="NCBI Taxonomy" id="1395608"/>
    <lineage>
        <taxon>Bacteria</taxon>
        <taxon>Pseudomonadati</taxon>
        <taxon>Pseudomonadota</taxon>
        <taxon>Betaproteobacteria</taxon>
        <taxon>Burkholderiales</taxon>
        <taxon>Alcaligenaceae</taxon>
        <taxon>Bordetella</taxon>
    </lineage>
</organism>
<gene>
    <name evidence="5" type="ORF">CAL25_16915</name>
</gene>
<evidence type="ECO:0000313" key="5">
    <source>
        <dbReference type="EMBL" id="OZI48056.1"/>
    </source>
</evidence>
<dbReference type="PANTHER" id="PTHR45138:SF9">
    <property type="entry name" value="DIGUANYLATE CYCLASE DGCM-RELATED"/>
    <property type="match status" value="1"/>
</dbReference>
<dbReference type="PROSITE" id="PS50887">
    <property type="entry name" value="GGDEF"/>
    <property type="match status" value="1"/>
</dbReference>
<feature type="transmembrane region" description="Helical" evidence="3">
    <location>
        <begin position="29"/>
        <end position="47"/>
    </location>
</feature>
<dbReference type="SMART" id="SM00267">
    <property type="entry name" value="GGDEF"/>
    <property type="match status" value="1"/>
</dbReference>
<dbReference type="Pfam" id="PF00990">
    <property type="entry name" value="GGDEF"/>
    <property type="match status" value="1"/>
</dbReference>
<evidence type="ECO:0000256" key="2">
    <source>
        <dbReference type="ARBA" id="ARBA00034247"/>
    </source>
</evidence>
<dbReference type="InterPro" id="IPR043128">
    <property type="entry name" value="Rev_trsase/Diguanyl_cyclase"/>
</dbReference>
<sequence length="352" mass="38405">MLALAFLFYAAGAVMQILAWPVDPEMNSALSAGIYLASIGCMAAGILRRYGVRAELALTAACVLLFGAVAYYHFGRPDLNGRTYTLNFGIGTVLCAAAWRIRRATRTTRIDRCIFWVFALFGMSFFPRTLLTMALPLPFVPNVVGSATFWLLLQLTLVLTGLILALALLVASLADMIARLRDDRDIDGLTGLWNRRALDERAAAMIGHAGLAEHALLLIDIDHFKSINDRYGHATGDHVLKVFGGIIRDTVGADGLAGRVGGEEFAVVVQRDVDAAHELAQCLADQLREVRLAEFAHDHVITASTGISMLVPGDNVSSWMRRTDALLYQAKRDGRNRVVRQSPDAVSEFGMT</sequence>
<dbReference type="InterPro" id="IPR029787">
    <property type="entry name" value="Nucleotide_cyclase"/>
</dbReference>
<dbReference type="InterPro" id="IPR000160">
    <property type="entry name" value="GGDEF_dom"/>
</dbReference>
<comment type="caution">
    <text evidence="5">The sequence shown here is derived from an EMBL/GenBank/DDBJ whole genome shotgun (WGS) entry which is preliminary data.</text>
</comment>
<dbReference type="GO" id="GO:0052621">
    <property type="term" value="F:diguanylate cyclase activity"/>
    <property type="evidence" value="ECO:0007669"/>
    <property type="project" value="UniProtKB-EC"/>
</dbReference>
<dbReference type="InterPro" id="IPR050469">
    <property type="entry name" value="Diguanylate_Cyclase"/>
</dbReference>
<feature type="transmembrane region" description="Helical" evidence="3">
    <location>
        <begin position="54"/>
        <end position="72"/>
    </location>
</feature>
<dbReference type="Proteomes" id="UP000216913">
    <property type="component" value="Unassembled WGS sequence"/>
</dbReference>
<evidence type="ECO:0000313" key="6">
    <source>
        <dbReference type="Proteomes" id="UP000216913"/>
    </source>
</evidence>
<name>A0A261TEH8_9BORD</name>
<keyword evidence="6" id="KW-1185">Reference proteome</keyword>
<feature type="transmembrane region" description="Helical" evidence="3">
    <location>
        <begin position="84"/>
        <end position="101"/>
    </location>
</feature>
<reference evidence="5 6" key="1">
    <citation type="submission" date="2017-05" db="EMBL/GenBank/DDBJ databases">
        <title>Complete and WGS of Bordetella genogroups.</title>
        <authorList>
            <person name="Spilker T."/>
            <person name="LiPuma J."/>
        </authorList>
    </citation>
    <scope>NUCLEOTIDE SEQUENCE [LARGE SCALE GENOMIC DNA]</scope>
    <source>
        <strain evidence="5 6">AU10456</strain>
    </source>
</reference>
<dbReference type="Gene3D" id="3.30.70.270">
    <property type="match status" value="1"/>
</dbReference>
<feature type="transmembrane region" description="Helical" evidence="3">
    <location>
        <begin position="113"/>
        <end position="137"/>
    </location>
</feature>
<dbReference type="EMBL" id="NEVP01000010">
    <property type="protein sequence ID" value="OZI48056.1"/>
    <property type="molecule type" value="Genomic_DNA"/>
</dbReference>
<dbReference type="PANTHER" id="PTHR45138">
    <property type="entry name" value="REGULATORY COMPONENTS OF SENSORY TRANSDUCTION SYSTEM"/>
    <property type="match status" value="1"/>
</dbReference>
<keyword evidence="3" id="KW-0812">Transmembrane</keyword>
<protein>
    <recommendedName>
        <fullName evidence="1">diguanylate cyclase</fullName>
        <ecNumber evidence="1">2.7.7.65</ecNumber>
    </recommendedName>
</protein>
<evidence type="ECO:0000256" key="1">
    <source>
        <dbReference type="ARBA" id="ARBA00012528"/>
    </source>
</evidence>
<dbReference type="FunFam" id="3.30.70.270:FF:000001">
    <property type="entry name" value="Diguanylate cyclase domain protein"/>
    <property type="match status" value="1"/>
</dbReference>
<dbReference type="SUPFAM" id="SSF55073">
    <property type="entry name" value="Nucleotide cyclase"/>
    <property type="match status" value="1"/>
</dbReference>
<feature type="transmembrane region" description="Helical" evidence="3">
    <location>
        <begin position="149"/>
        <end position="174"/>
    </location>
</feature>